<dbReference type="AlphaFoldDB" id="U4LL39"/>
<reference evidence="9 10" key="1">
    <citation type="journal article" date="2013" name="PLoS Genet.">
        <title>The genome and development-dependent transcriptomes of Pyronema confluens: a window into fungal evolution.</title>
        <authorList>
            <person name="Traeger S."/>
            <person name="Altegoer F."/>
            <person name="Freitag M."/>
            <person name="Gabaldon T."/>
            <person name="Kempken F."/>
            <person name="Kumar A."/>
            <person name="Marcet-Houben M."/>
            <person name="Poggeler S."/>
            <person name="Stajich J.E."/>
            <person name="Nowrousian M."/>
        </authorList>
    </citation>
    <scope>NUCLEOTIDE SEQUENCE [LARGE SCALE GENOMIC DNA]</scope>
    <source>
        <strain evidence="10">CBS 100304</strain>
        <tissue evidence="9">Vegetative mycelium</tissue>
    </source>
</reference>
<comment type="subcellular location">
    <subcellularLocation>
        <location evidence="8">Golgi apparatus membrane</location>
        <topology evidence="8">Multi-pass membrane protein</topology>
    </subcellularLocation>
    <subcellularLocation>
        <location evidence="1">Membrane</location>
        <topology evidence="1">Multi-pass membrane protein</topology>
    </subcellularLocation>
</comment>
<dbReference type="STRING" id="1076935.U4LL39"/>
<dbReference type="Proteomes" id="UP000018144">
    <property type="component" value="Unassembled WGS sequence"/>
</dbReference>
<evidence type="ECO:0000313" key="10">
    <source>
        <dbReference type="Proteomes" id="UP000018144"/>
    </source>
</evidence>
<proteinExistence type="inferred from homology"/>
<feature type="transmembrane region" description="Helical" evidence="8">
    <location>
        <begin position="77"/>
        <end position="101"/>
    </location>
</feature>
<dbReference type="GO" id="GO:0015031">
    <property type="term" value="P:protein transport"/>
    <property type="evidence" value="ECO:0007669"/>
    <property type="project" value="UniProtKB-KW"/>
</dbReference>
<gene>
    <name evidence="9" type="ORF">PCON_08111</name>
</gene>
<feature type="transmembrane region" description="Helical" evidence="8">
    <location>
        <begin position="121"/>
        <end position="145"/>
    </location>
</feature>
<dbReference type="Pfam" id="PF04178">
    <property type="entry name" value="Got1"/>
    <property type="match status" value="1"/>
</dbReference>
<evidence type="ECO:0000256" key="1">
    <source>
        <dbReference type="ARBA" id="ARBA00004141"/>
    </source>
</evidence>
<keyword evidence="4 8" id="KW-0653">Protein transport</keyword>
<organism evidence="9 10">
    <name type="scientific">Pyronema omphalodes (strain CBS 100304)</name>
    <name type="common">Pyronema confluens</name>
    <dbReference type="NCBI Taxonomy" id="1076935"/>
    <lineage>
        <taxon>Eukaryota</taxon>
        <taxon>Fungi</taxon>
        <taxon>Dikarya</taxon>
        <taxon>Ascomycota</taxon>
        <taxon>Pezizomycotina</taxon>
        <taxon>Pezizomycetes</taxon>
        <taxon>Pezizales</taxon>
        <taxon>Pyronemataceae</taxon>
        <taxon>Pyronema</taxon>
    </lineage>
</organism>
<dbReference type="PANTHER" id="PTHR23137:SF36">
    <property type="entry name" value="VESICLE TRANSPORT PROTEIN SFT2C"/>
    <property type="match status" value="1"/>
</dbReference>
<name>U4LL39_PYROM</name>
<dbReference type="OrthoDB" id="660759at2759"/>
<evidence type="ECO:0000256" key="7">
    <source>
        <dbReference type="ARBA" id="ARBA00025800"/>
    </source>
</evidence>
<evidence type="ECO:0000256" key="5">
    <source>
        <dbReference type="ARBA" id="ARBA00022989"/>
    </source>
</evidence>
<comment type="caution">
    <text evidence="8">Lacks conserved residue(s) required for the propagation of feature annotation.</text>
</comment>
<dbReference type="OMA" id="PTHNEGP"/>
<protein>
    <recommendedName>
        <fullName evidence="8">Protein transport protein SFT2</fullName>
    </recommendedName>
</protein>
<evidence type="ECO:0000256" key="2">
    <source>
        <dbReference type="ARBA" id="ARBA00022448"/>
    </source>
</evidence>
<dbReference type="eggNOG" id="KOG2887">
    <property type="taxonomic scope" value="Eukaryota"/>
</dbReference>
<dbReference type="EMBL" id="HF935418">
    <property type="protein sequence ID" value="CCX30085.1"/>
    <property type="molecule type" value="Genomic_DNA"/>
</dbReference>
<dbReference type="InterPro" id="IPR007305">
    <property type="entry name" value="Vesicle_transpt_Got1/SFT2"/>
</dbReference>
<dbReference type="GO" id="GO:0000139">
    <property type="term" value="C:Golgi membrane"/>
    <property type="evidence" value="ECO:0007669"/>
    <property type="project" value="UniProtKB-SubCell"/>
</dbReference>
<evidence type="ECO:0000256" key="8">
    <source>
        <dbReference type="RuleBase" id="RU363111"/>
    </source>
</evidence>
<accession>U4LL39</accession>
<dbReference type="InterPro" id="IPR011691">
    <property type="entry name" value="Vesicle_transpt_SFT2"/>
</dbReference>
<dbReference type="GO" id="GO:0016192">
    <property type="term" value="P:vesicle-mediated transport"/>
    <property type="evidence" value="ECO:0007669"/>
    <property type="project" value="InterPro"/>
</dbReference>
<keyword evidence="10" id="KW-1185">Reference proteome</keyword>
<comment type="similarity">
    <text evidence="7 8">Belongs to the SFT2 family.</text>
</comment>
<keyword evidence="6 8" id="KW-0472">Membrane</keyword>
<keyword evidence="8" id="KW-0333">Golgi apparatus</keyword>
<comment type="function">
    <text evidence="8">Nonessential protein required for the fusion of transport vesicles derived from the endocytic pathway with the Golgi complex.</text>
</comment>
<evidence type="ECO:0000256" key="4">
    <source>
        <dbReference type="ARBA" id="ARBA00022927"/>
    </source>
</evidence>
<evidence type="ECO:0000256" key="3">
    <source>
        <dbReference type="ARBA" id="ARBA00022692"/>
    </source>
</evidence>
<sequence>MAADSFRAQMNSLGWSRREEPAISTAPQGFASRLASLNPFAEGGYVRLPTTNAAPLPAQTRQQEEEGYFALSRWDRMLAFTICNLGAAACFVICFFLFPVLSLRPRKFAVLSNKHIYKDRFANLIFVCISWTVGSLLFLSSWAILQGPMNYTKHLLSTPRLPFTAAYFGSIVVTLVCSLKAMRLRRFEARAKGMSSQGYGAMSRWPVDGICDGGWEHVTIYGNTADEYLNHTGLSRYFTVL</sequence>
<keyword evidence="3 8" id="KW-0812">Transmembrane</keyword>
<evidence type="ECO:0000313" key="9">
    <source>
        <dbReference type="EMBL" id="CCX30085.1"/>
    </source>
</evidence>
<keyword evidence="2 8" id="KW-0813">Transport</keyword>
<dbReference type="PANTHER" id="PTHR23137">
    <property type="entry name" value="VESICLE TRANSPORT PROTEIN-RELATED"/>
    <property type="match status" value="1"/>
</dbReference>
<evidence type="ECO:0000256" key="6">
    <source>
        <dbReference type="ARBA" id="ARBA00023136"/>
    </source>
</evidence>
<feature type="transmembrane region" description="Helical" evidence="8">
    <location>
        <begin position="165"/>
        <end position="182"/>
    </location>
</feature>
<keyword evidence="5 8" id="KW-1133">Transmembrane helix</keyword>